<feature type="region of interest" description="Disordered" evidence="1">
    <location>
        <begin position="1"/>
        <end position="56"/>
    </location>
</feature>
<evidence type="ECO:0000313" key="2">
    <source>
        <dbReference type="EMBL" id="CAK0835406.1"/>
    </source>
</evidence>
<organism evidence="2 3">
    <name type="scientific">Prorocentrum cordatum</name>
    <dbReference type="NCBI Taxonomy" id="2364126"/>
    <lineage>
        <taxon>Eukaryota</taxon>
        <taxon>Sar</taxon>
        <taxon>Alveolata</taxon>
        <taxon>Dinophyceae</taxon>
        <taxon>Prorocentrales</taxon>
        <taxon>Prorocentraceae</taxon>
        <taxon>Prorocentrum</taxon>
    </lineage>
</organism>
<sequence length="56" mass="6057">GAGTRAVLQLQGRSRGPLGTAGRPARRTWWQRASGASARCPRRSDADDDGPRLARR</sequence>
<comment type="caution">
    <text evidence="2">The sequence shown here is derived from an EMBL/GenBank/DDBJ whole genome shotgun (WGS) entry which is preliminary data.</text>
</comment>
<reference evidence="2" key="1">
    <citation type="submission" date="2023-10" db="EMBL/GenBank/DDBJ databases">
        <authorList>
            <person name="Chen Y."/>
            <person name="Shah S."/>
            <person name="Dougan E. K."/>
            <person name="Thang M."/>
            <person name="Chan C."/>
        </authorList>
    </citation>
    <scope>NUCLEOTIDE SEQUENCE [LARGE SCALE GENOMIC DNA]</scope>
</reference>
<dbReference type="EMBL" id="CAUYUJ010013069">
    <property type="protein sequence ID" value="CAK0835406.1"/>
    <property type="molecule type" value="Genomic_DNA"/>
</dbReference>
<evidence type="ECO:0000313" key="3">
    <source>
        <dbReference type="Proteomes" id="UP001189429"/>
    </source>
</evidence>
<gene>
    <name evidence="2" type="ORF">PCOR1329_LOCUS32347</name>
</gene>
<feature type="non-terminal residue" evidence="2">
    <location>
        <position position="1"/>
    </location>
</feature>
<protein>
    <submittedName>
        <fullName evidence="2">Uncharacterized protein</fullName>
    </submittedName>
</protein>
<dbReference type="Proteomes" id="UP001189429">
    <property type="component" value="Unassembled WGS sequence"/>
</dbReference>
<name>A0ABN9ST84_9DINO</name>
<proteinExistence type="predicted"/>
<feature type="compositionally biased region" description="Basic and acidic residues" evidence="1">
    <location>
        <begin position="42"/>
        <end position="56"/>
    </location>
</feature>
<keyword evidence="3" id="KW-1185">Reference proteome</keyword>
<accession>A0ABN9ST84</accession>
<evidence type="ECO:0000256" key="1">
    <source>
        <dbReference type="SAM" id="MobiDB-lite"/>
    </source>
</evidence>